<sequence>MIRNSDFITKDKMIFATIFTLLVARIINGENCPIIGVHKCACTVDKLTCDSQRLTAIPTFTSVGATMTSLELRNSSLSSIPGNSFAALNVSEVDLSNNQIRTINAGAFSGVTLSLKRLNLANNRLTSLPADIGVLTAISEIDLRWNPIPGFTPGSHGRGGTDGLTDEVMKQIGDSITTFKFGSSIVNSWPQSLSHLNRLKELVVAGVNIPYWPPSAFHGFERTLTKLTIENLPVGSVPYAIATLTHLEELHLDNLQYPFGDASLVSLPFAAIGGTLKVLSLKNDSLTTFPEGIQQLPSLNSLTLDGNHLEFVSDEAIKLLQVANVTMLSLKDCDLKRVPGAISDLKNLQELHLSNNLIRSIESTDLQNLFELRELDMSGNPLLYISDNSLCGLNSLLNFSLENTFLTEISRAFKNLRKLEHLSLVNAKIDCTCDMTWVKSWMDKCQVNEKHLEILGNCETINRDITDYANHRLTSCPGFNVDNQVFKCTGTCVKHVSG</sequence>
<dbReference type="GO" id="GO:0005737">
    <property type="term" value="C:cytoplasm"/>
    <property type="evidence" value="ECO:0007669"/>
    <property type="project" value="TreeGrafter"/>
</dbReference>
<protein>
    <submittedName>
        <fullName evidence="3">Uncharacterized protein</fullName>
    </submittedName>
</protein>
<accession>A0A9D4CU35</accession>
<dbReference type="PANTHER" id="PTHR48051">
    <property type="match status" value="1"/>
</dbReference>
<dbReference type="Pfam" id="PF13855">
    <property type="entry name" value="LRR_8"/>
    <property type="match status" value="2"/>
</dbReference>
<dbReference type="EMBL" id="JAIWYP010000011">
    <property type="protein sequence ID" value="KAH3733486.1"/>
    <property type="molecule type" value="Genomic_DNA"/>
</dbReference>
<comment type="caution">
    <text evidence="3">The sequence shown here is derived from an EMBL/GenBank/DDBJ whole genome shotgun (WGS) entry which is preliminary data.</text>
</comment>
<dbReference type="InterPro" id="IPR032675">
    <property type="entry name" value="LRR_dom_sf"/>
</dbReference>
<reference evidence="3" key="2">
    <citation type="submission" date="2020-11" db="EMBL/GenBank/DDBJ databases">
        <authorList>
            <person name="McCartney M.A."/>
            <person name="Auch B."/>
            <person name="Kono T."/>
            <person name="Mallez S."/>
            <person name="Becker A."/>
            <person name="Gohl D.M."/>
            <person name="Silverstein K.A.T."/>
            <person name="Koren S."/>
            <person name="Bechman K.B."/>
            <person name="Herman A."/>
            <person name="Abrahante J.E."/>
            <person name="Garbe J."/>
        </authorList>
    </citation>
    <scope>NUCLEOTIDE SEQUENCE</scope>
    <source>
        <strain evidence="3">Duluth1</strain>
        <tissue evidence="3">Whole animal</tissue>
    </source>
</reference>
<keyword evidence="2" id="KW-0677">Repeat</keyword>
<organism evidence="3 4">
    <name type="scientific">Dreissena polymorpha</name>
    <name type="common">Zebra mussel</name>
    <name type="synonym">Mytilus polymorpha</name>
    <dbReference type="NCBI Taxonomy" id="45954"/>
    <lineage>
        <taxon>Eukaryota</taxon>
        <taxon>Metazoa</taxon>
        <taxon>Spiralia</taxon>
        <taxon>Lophotrochozoa</taxon>
        <taxon>Mollusca</taxon>
        <taxon>Bivalvia</taxon>
        <taxon>Autobranchia</taxon>
        <taxon>Heteroconchia</taxon>
        <taxon>Euheterodonta</taxon>
        <taxon>Imparidentia</taxon>
        <taxon>Neoheterodontei</taxon>
        <taxon>Myida</taxon>
        <taxon>Dreissenoidea</taxon>
        <taxon>Dreissenidae</taxon>
        <taxon>Dreissena</taxon>
    </lineage>
</organism>
<keyword evidence="4" id="KW-1185">Reference proteome</keyword>
<evidence type="ECO:0000313" key="4">
    <source>
        <dbReference type="Proteomes" id="UP000828390"/>
    </source>
</evidence>
<dbReference type="SUPFAM" id="SSF52058">
    <property type="entry name" value="L domain-like"/>
    <property type="match status" value="1"/>
</dbReference>
<dbReference type="OrthoDB" id="6122461at2759"/>
<proteinExistence type="predicted"/>
<evidence type="ECO:0000313" key="3">
    <source>
        <dbReference type="EMBL" id="KAH3733486.1"/>
    </source>
</evidence>
<gene>
    <name evidence="3" type="ORF">DPMN_039914</name>
</gene>
<name>A0A9D4CU35_DREPO</name>
<keyword evidence="1" id="KW-0433">Leucine-rich repeat</keyword>
<dbReference type="Gene3D" id="3.80.10.10">
    <property type="entry name" value="Ribonuclease Inhibitor"/>
    <property type="match status" value="3"/>
</dbReference>
<dbReference type="PANTHER" id="PTHR48051:SF46">
    <property type="entry name" value="LEUCINE RICH REPEAT-CONTAINING DOMAIN PROTEIN"/>
    <property type="match status" value="1"/>
</dbReference>
<dbReference type="InterPro" id="IPR003591">
    <property type="entry name" value="Leu-rich_rpt_typical-subtyp"/>
</dbReference>
<dbReference type="InterPro" id="IPR050216">
    <property type="entry name" value="LRR_domain-containing"/>
</dbReference>
<dbReference type="PROSITE" id="PS51450">
    <property type="entry name" value="LRR"/>
    <property type="match status" value="2"/>
</dbReference>
<dbReference type="AlphaFoldDB" id="A0A9D4CU35"/>
<dbReference type="SMART" id="SM00369">
    <property type="entry name" value="LRR_TYP"/>
    <property type="match status" value="6"/>
</dbReference>
<dbReference type="Proteomes" id="UP000828390">
    <property type="component" value="Unassembled WGS sequence"/>
</dbReference>
<evidence type="ECO:0000256" key="1">
    <source>
        <dbReference type="ARBA" id="ARBA00022614"/>
    </source>
</evidence>
<evidence type="ECO:0000256" key="2">
    <source>
        <dbReference type="ARBA" id="ARBA00022737"/>
    </source>
</evidence>
<dbReference type="InterPro" id="IPR001611">
    <property type="entry name" value="Leu-rich_rpt"/>
</dbReference>
<reference evidence="3" key="1">
    <citation type="journal article" date="2019" name="bioRxiv">
        <title>The Genome of the Zebra Mussel, Dreissena polymorpha: A Resource for Invasive Species Research.</title>
        <authorList>
            <person name="McCartney M.A."/>
            <person name="Auch B."/>
            <person name="Kono T."/>
            <person name="Mallez S."/>
            <person name="Zhang Y."/>
            <person name="Obille A."/>
            <person name="Becker A."/>
            <person name="Abrahante J.E."/>
            <person name="Garbe J."/>
            <person name="Badalamenti J.P."/>
            <person name="Herman A."/>
            <person name="Mangelson H."/>
            <person name="Liachko I."/>
            <person name="Sullivan S."/>
            <person name="Sone E.D."/>
            <person name="Koren S."/>
            <person name="Silverstein K.A.T."/>
            <person name="Beckman K.B."/>
            <person name="Gohl D.M."/>
        </authorList>
    </citation>
    <scope>NUCLEOTIDE SEQUENCE</scope>
    <source>
        <strain evidence="3">Duluth1</strain>
        <tissue evidence="3">Whole animal</tissue>
    </source>
</reference>